<dbReference type="EMBL" id="LBHC01000001">
    <property type="protein sequence ID" value="KLE33502.1"/>
    <property type="molecule type" value="Genomic_DNA"/>
</dbReference>
<dbReference type="PATRIC" id="fig|502682.8.peg.1275"/>
<evidence type="ECO:0000313" key="3">
    <source>
        <dbReference type="Proteomes" id="UP000053070"/>
    </source>
</evidence>
<keyword evidence="1" id="KW-1133">Transmembrane helix</keyword>
<feature type="transmembrane region" description="Helical" evidence="1">
    <location>
        <begin position="80"/>
        <end position="107"/>
    </location>
</feature>
<feature type="transmembrane region" description="Helical" evidence="1">
    <location>
        <begin position="119"/>
        <end position="139"/>
    </location>
</feature>
<sequence length="152" mass="16578">MEVLRGYARFVAVAASACAALLGFFLIVEAVLIVGGWNAPSFWTIRRLSMIPYTLAVCGIAWGAWAVSRGITLWAALPRLLGLVGVLLAVGGFLDLTGTSLISRILWPETYQSIGYFDPSYFAVTIVGMMLWLVGRLTARAFAKARELEEFV</sequence>
<keyword evidence="1" id="KW-0812">Transmembrane</keyword>
<keyword evidence="1" id="KW-0472">Membrane</keyword>
<dbReference type="STRING" id="502682.BMF35_a0251"/>
<organism evidence="2 3">
    <name type="scientific">Aurantiacibacter gangjinensis</name>
    <dbReference type="NCBI Taxonomy" id="502682"/>
    <lineage>
        <taxon>Bacteria</taxon>
        <taxon>Pseudomonadati</taxon>
        <taxon>Pseudomonadota</taxon>
        <taxon>Alphaproteobacteria</taxon>
        <taxon>Sphingomonadales</taxon>
        <taxon>Erythrobacteraceae</taxon>
        <taxon>Aurantiacibacter</taxon>
    </lineage>
</organism>
<gene>
    <name evidence="2" type="ORF">AAW01_06240</name>
</gene>
<evidence type="ECO:0000256" key="1">
    <source>
        <dbReference type="SAM" id="Phobius"/>
    </source>
</evidence>
<dbReference type="AlphaFoldDB" id="A0A0G9MRZ8"/>
<evidence type="ECO:0008006" key="4">
    <source>
        <dbReference type="Google" id="ProtNLM"/>
    </source>
</evidence>
<keyword evidence="3" id="KW-1185">Reference proteome</keyword>
<name>A0A0G9MRZ8_9SPHN</name>
<comment type="caution">
    <text evidence="2">The sequence shown here is derived from an EMBL/GenBank/DDBJ whole genome shotgun (WGS) entry which is preliminary data.</text>
</comment>
<feature type="transmembrane region" description="Helical" evidence="1">
    <location>
        <begin position="12"/>
        <end position="38"/>
    </location>
</feature>
<evidence type="ECO:0000313" key="2">
    <source>
        <dbReference type="EMBL" id="KLE33502.1"/>
    </source>
</evidence>
<feature type="transmembrane region" description="Helical" evidence="1">
    <location>
        <begin position="50"/>
        <end position="68"/>
    </location>
</feature>
<protein>
    <recommendedName>
        <fullName evidence="4">DUF2975 domain-containing protein</fullName>
    </recommendedName>
</protein>
<proteinExistence type="predicted"/>
<accession>A0A0G9MRZ8</accession>
<reference evidence="2 3" key="1">
    <citation type="submission" date="2015-04" db="EMBL/GenBank/DDBJ databases">
        <title>The draft genome sequence of Erythrobacr gangjinensis K7-2.</title>
        <authorList>
            <person name="Zhuang L."/>
            <person name="Liu Y."/>
            <person name="Shao Z."/>
        </authorList>
    </citation>
    <scope>NUCLEOTIDE SEQUENCE [LARGE SCALE GENOMIC DNA]</scope>
    <source>
        <strain evidence="2 3">K7-2</strain>
    </source>
</reference>
<dbReference type="Proteomes" id="UP000053070">
    <property type="component" value="Unassembled WGS sequence"/>
</dbReference>